<dbReference type="InterPro" id="IPR005762">
    <property type="entry name" value="MurD"/>
</dbReference>
<feature type="domain" description="Mur ligase central" evidence="10">
    <location>
        <begin position="114"/>
        <end position="289"/>
    </location>
</feature>
<keyword evidence="3 7" id="KW-0963">Cytoplasm</keyword>
<dbReference type="RefSeq" id="WP_191154419.1">
    <property type="nucleotide sequence ID" value="NZ_JACWUN010000005.1"/>
</dbReference>
<keyword evidence="7 8" id="KW-0961">Cell wall biogenesis/degradation</keyword>
<comment type="caution">
    <text evidence="11">The sequence shown here is derived from an EMBL/GenBank/DDBJ whole genome shotgun (WGS) entry which is preliminary data.</text>
</comment>
<dbReference type="Pfam" id="PF02875">
    <property type="entry name" value="Mur_ligase_C"/>
    <property type="match status" value="1"/>
</dbReference>
<dbReference type="PANTHER" id="PTHR43692">
    <property type="entry name" value="UDP-N-ACETYLMURAMOYLALANINE--D-GLUTAMATE LIGASE"/>
    <property type="match status" value="1"/>
</dbReference>
<dbReference type="HAMAP" id="MF_00639">
    <property type="entry name" value="MurD"/>
    <property type="match status" value="1"/>
</dbReference>
<dbReference type="InterPro" id="IPR013221">
    <property type="entry name" value="Mur_ligase_cen"/>
</dbReference>
<accession>A0A8J6QWS5</accession>
<dbReference type="Proteomes" id="UP000632828">
    <property type="component" value="Unassembled WGS sequence"/>
</dbReference>
<proteinExistence type="inferred from homology"/>
<comment type="subcellular location">
    <subcellularLocation>
        <location evidence="1 7 8">Cytoplasm</location>
    </subcellularLocation>
</comment>
<dbReference type="SUPFAM" id="SSF53244">
    <property type="entry name" value="MurD-like peptide ligases, peptide-binding domain"/>
    <property type="match status" value="1"/>
</dbReference>
<comment type="catalytic activity">
    <reaction evidence="7 8">
        <text>UDP-N-acetyl-alpha-D-muramoyl-L-alanine + D-glutamate + ATP = UDP-N-acetyl-alpha-D-muramoyl-L-alanyl-D-glutamate + ADP + phosphate + H(+)</text>
        <dbReference type="Rhea" id="RHEA:16429"/>
        <dbReference type="ChEBI" id="CHEBI:15378"/>
        <dbReference type="ChEBI" id="CHEBI:29986"/>
        <dbReference type="ChEBI" id="CHEBI:30616"/>
        <dbReference type="ChEBI" id="CHEBI:43474"/>
        <dbReference type="ChEBI" id="CHEBI:83898"/>
        <dbReference type="ChEBI" id="CHEBI:83900"/>
        <dbReference type="ChEBI" id="CHEBI:456216"/>
        <dbReference type="EC" id="6.3.2.9"/>
    </reaction>
</comment>
<dbReference type="GO" id="GO:0051301">
    <property type="term" value="P:cell division"/>
    <property type="evidence" value="ECO:0007669"/>
    <property type="project" value="UniProtKB-KW"/>
</dbReference>
<feature type="domain" description="Mur ligase C-terminal" evidence="9">
    <location>
        <begin position="311"/>
        <end position="423"/>
    </location>
</feature>
<evidence type="ECO:0000256" key="2">
    <source>
        <dbReference type="ARBA" id="ARBA00004752"/>
    </source>
</evidence>
<dbReference type="GO" id="GO:0005524">
    <property type="term" value="F:ATP binding"/>
    <property type="evidence" value="ECO:0007669"/>
    <property type="project" value="UniProtKB-UniRule"/>
</dbReference>
<evidence type="ECO:0000313" key="12">
    <source>
        <dbReference type="Proteomes" id="UP000632828"/>
    </source>
</evidence>
<dbReference type="GO" id="GO:0008764">
    <property type="term" value="F:UDP-N-acetylmuramoylalanine-D-glutamate ligase activity"/>
    <property type="evidence" value="ECO:0007669"/>
    <property type="project" value="UniProtKB-UniRule"/>
</dbReference>
<evidence type="ECO:0000256" key="6">
    <source>
        <dbReference type="ARBA" id="ARBA00022840"/>
    </source>
</evidence>
<dbReference type="Gene3D" id="3.90.190.20">
    <property type="entry name" value="Mur ligase, C-terminal domain"/>
    <property type="match status" value="1"/>
</dbReference>
<feature type="binding site" evidence="7">
    <location>
        <begin position="116"/>
        <end position="122"/>
    </location>
    <ligand>
        <name>ATP</name>
        <dbReference type="ChEBI" id="CHEBI:30616"/>
    </ligand>
</feature>
<dbReference type="EC" id="6.3.2.9" evidence="7 8"/>
<dbReference type="SUPFAM" id="SSF53623">
    <property type="entry name" value="MurD-like peptide ligases, catalytic domain"/>
    <property type="match status" value="1"/>
</dbReference>
<dbReference type="Gene3D" id="3.40.1190.10">
    <property type="entry name" value="Mur-like, catalytic domain"/>
    <property type="match status" value="1"/>
</dbReference>
<comment type="similarity">
    <text evidence="7">Belongs to the MurCDEF family.</text>
</comment>
<gene>
    <name evidence="7 11" type="primary">murD</name>
    <name evidence="11" type="ORF">ICT70_05610</name>
</gene>
<dbReference type="InterPro" id="IPR036615">
    <property type="entry name" value="Mur_ligase_C_dom_sf"/>
</dbReference>
<evidence type="ECO:0000256" key="5">
    <source>
        <dbReference type="ARBA" id="ARBA00022741"/>
    </source>
</evidence>
<evidence type="ECO:0000256" key="1">
    <source>
        <dbReference type="ARBA" id="ARBA00004496"/>
    </source>
</evidence>
<name>A0A8J6QWS5_9BACT</name>
<keyword evidence="4 7" id="KW-0436">Ligase</keyword>
<keyword evidence="5 7" id="KW-0547">Nucleotide-binding</keyword>
<comment type="pathway">
    <text evidence="2 7 8">Cell wall biogenesis; peptidoglycan biosynthesis.</text>
</comment>
<dbReference type="EMBL" id="JACWUN010000005">
    <property type="protein sequence ID" value="MBD1400143.1"/>
    <property type="molecule type" value="Genomic_DNA"/>
</dbReference>
<keyword evidence="12" id="KW-1185">Reference proteome</keyword>
<keyword evidence="7 8" id="KW-0131">Cell cycle</keyword>
<evidence type="ECO:0000256" key="4">
    <source>
        <dbReference type="ARBA" id="ARBA00022598"/>
    </source>
</evidence>
<protein>
    <recommendedName>
        <fullName evidence="7 8">UDP-N-acetylmuramoylalanine--D-glutamate ligase</fullName>
        <ecNumber evidence="7 8">6.3.2.9</ecNumber>
    </recommendedName>
    <alternativeName>
        <fullName evidence="7">D-glutamic acid-adding enzyme</fullName>
    </alternativeName>
    <alternativeName>
        <fullName evidence="7">UDP-N-acetylmuramoyl-L-alanyl-D-glutamate synthetase</fullName>
    </alternativeName>
</protein>
<dbReference type="InterPro" id="IPR004101">
    <property type="entry name" value="Mur_ligase_C"/>
</dbReference>
<dbReference type="GO" id="GO:0008360">
    <property type="term" value="P:regulation of cell shape"/>
    <property type="evidence" value="ECO:0007669"/>
    <property type="project" value="UniProtKB-KW"/>
</dbReference>
<dbReference type="GO" id="GO:0009252">
    <property type="term" value="P:peptidoglycan biosynthetic process"/>
    <property type="evidence" value="ECO:0007669"/>
    <property type="project" value="UniProtKB-UniRule"/>
</dbReference>
<dbReference type="AlphaFoldDB" id="A0A8J6QWS5"/>
<evidence type="ECO:0000256" key="8">
    <source>
        <dbReference type="RuleBase" id="RU003664"/>
    </source>
</evidence>
<evidence type="ECO:0000259" key="10">
    <source>
        <dbReference type="Pfam" id="PF08245"/>
    </source>
</evidence>
<dbReference type="PANTHER" id="PTHR43692:SF1">
    <property type="entry name" value="UDP-N-ACETYLMURAMOYLALANINE--D-GLUTAMATE LIGASE"/>
    <property type="match status" value="1"/>
</dbReference>
<keyword evidence="7 8" id="KW-0133">Cell shape</keyword>
<dbReference type="InterPro" id="IPR036565">
    <property type="entry name" value="Mur-like_cat_sf"/>
</dbReference>
<comment type="function">
    <text evidence="7 8">Cell wall formation. Catalyzes the addition of glutamate to the nucleotide precursor UDP-N-acetylmuramoyl-L-alanine (UMA).</text>
</comment>
<dbReference type="GO" id="GO:0071555">
    <property type="term" value="P:cell wall organization"/>
    <property type="evidence" value="ECO:0007669"/>
    <property type="project" value="UniProtKB-KW"/>
</dbReference>
<evidence type="ECO:0000256" key="7">
    <source>
        <dbReference type="HAMAP-Rule" id="MF_00639"/>
    </source>
</evidence>
<dbReference type="Pfam" id="PF08245">
    <property type="entry name" value="Mur_ligase_M"/>
    <property type="match status" value="1"/>
</dbReference>
<evidence type="ECO:0000313" key="11">
    <source>
        <dbReference type="EMBL" id="MBD1400143.1"/>
    </source>
</evidence>
<organism evidence="11 12">
    <name type="scientific">Pelovirga terrestris</name>
    <dbReference type="NCBI Taxonomy" id="2771352"/>
    <lineage>
        <taxon>Bacteria</taxon>
        <taxon>Pseudomonadati</taxon>
        <taxon>Thermodesulfobacteriota</taxon>
        <taxon>Desulfuromonadia</taxon>
        <taxon>Geobacterales</taxon>
        <taxon>Geobacteraceae</taxon>
        <taxon>Pelovirga</taxon>
    </lineage>
</organism>
<dbReference type="GO" id="GO:0005737">
    <property type="term" value="C:cytoplasm"/>
    <property type="evidence" value="ECO:0007669"/>
    <property type="project" value="UniProtKB-SubCell"/>
</dbReference>
<keyword evidence="7 8" id="KW-0132">Cell division</keyword>
<sequence length="454" mass="48458">MKKNDQHQRVIVMGAGQSGQALVRFFVARDATVVLSDQRSLEQLGGLPALAGLPVHYDLGGHDPALFADADLIAVSPGVPLTNEALQHAIHCGVPVWGEIEIAAREINAPIIAVTGTNGKSTTTSLIGEVMQAWGKDVFVGGNLGTPFVSAALHPYQLAVVELSSFQLEAIDTFHPQIALLLNLSADHLDRYPDLPSYFAAKRNIFKNMKTTDLAVLNADDPAVAELCSDIQATKVWFSAAGKQVAGLTRQGHQLQWSWQGAQEVFALSALRLSGEHNVENAMAALTAALLHGCPGDLAWRTICDFGGLPHRMQLVRTLAGVKWYNDSKGTNVGSVMKSLAGLDRPVTLIAGGKDKGGDYAPLRPLLAEKVRHLILIGEARRKMNTELAGCCDIHCVDSMAEAVATAQRLTPEGGAVLLSPACSSFDMFAGYEQRGTVFTELVQALSSPGEVSR</sequence>
<dbReference type="Gene3D" id="3.40.50.720">
    <property type="entry name" value="NAD(P)-binding Rossmann-like Domain"/>
    <property type="match status" value="1"/>
</dbReference>
<keyword evidence="6 7" id="KW-0067">ATP-binding</keyword>
<dbReference type="UniPathway" id="UPA00219"/>
<dbReference type="Pfam" id="PF21799">
    <property type="entry name" value="MurD-like_N"/>
    <property type="match status" value="1"/>
</dbReference>
<dbReference type="NCBIfam" id="TIGR01087">
    <property type="entry name" value="murD"/>
    <property type="match status" value="1"/>
</dbReference>
<evidence type="ECO:0000256" key="3">
    <source>
        <dbReference type="ARBA" id="ARBA00022490"/>
    </source>
</evidence>
<keyword evidence="7 8" id="KW-0573">Peptidoglycan synthesis</keyword>
<reference evidence="11" key="1">
    <citation type="submission" date="2020-09" db="EMBL/GenBank/DDBJ databases">
        <title>Pelobacter alkaliphilus sp. nov., a novel anaerobic arsenate-reducing bacterium from terrestrial mud volcano.</title>
        <authorList>
            <person name="Khomyakova M.A."/>
            <person name="Merkel A.Y."/>
            <person name="Slobodkin A.I."/>
        </authorList>
    </citation>
    <scope>NUCLEOTIDE SEQUENCE</scope>
    <source>
        <strain evidence="11">M08fum</strain>
    </source>
</reference>
<dbReference type="SUPFAM" id="SSF51984">
    <property type="entry name" value="MurCD N-terminal domain"/>
    <property type="match status" value="1"/>
</dbReference>
<evidence type="ECO:0000259" key="9">
    <source>
        <dbReference type="Pfam" id="PF02875"/>
    </source>
</evidence>